<dbReference type="Pfam" id="PF01825">
    <property type="entry name" value="GPS"/>
    <property type="match status" value="1"/>
</dbReference>
<proteinExistence type="predicted"/>
<evidence type="ECO:0000259" key="8">
    <source>
        <dbReference type="PROSITE" id="PS50221"/>
    </source>
</evidence>
<feature type="transmembrane region" description="Helical" evidence="7">
    <location>
        <begin position="504"/>
        <end position="528"/>
    </location>
</feature>
<dbReference type="OrthoDB" id="5961629at2759"/>
<evidence type="ECO:0000256" key="4">
    <source>
        <dbReference type="ARBA" id="ARBA00023136"/>
    </source>
</evidence>
<dbReference type="Pfam" id="PF00002">
    <property type="entry name" value="7tm_2"/>
    <property type="match status" value="1"/>
</dbReference>
<dbReference type="EMBL" id="JAIZAY010000002">
    <property type="protein sequence ID" value="KAJ8046777.1"/>
    <property type="molecule type" value="Genomic_DNA"/>
</dbReference>
<feature type="region of interest" description="Disordered" evidence="6">
    <location>
        <begin position="579"/>
        <end position="616"/>
    </location>
</feature>
<evidence type="ECO:0000259" key="9">
    <source>
        <dbReference type="PROSITE" id="PS50261"/>
    </source>
</evidence>
<dbReference type="GO" id="GO:0016020">
    <property type="term" value="C:membrane"/>
    <property type="evidence" value="ECO:0007669"/>
    <property type="project" value="UniProtKB-SubCell"/>
</dbReference>
<keyword evidence="4 7" id="KW-0472">Membrane</keyword>
<evidence type="ECO:0000313" key="10">
    <source>
        <dbReference type="EMBL" id="KAJ8046777.1"/>
    </source>
</evidence>
<evidence type="ECO:0000256" key="1">
    <source>
        <dbReference type="ARBA" id="ARBA00004141"/>
    </source>
</evidence>
<feature type="domain" description="G-protein coupled receptors family 2 profile 2" evidence="9">
    <location>
        <begin position="309"/>
        <end position="555"/>
    </location>
</feature>
<sequence>MYASMTQQMNPMNVTADDVKTAAEVVQDIAKLGVTDVQTTQNVVQIVNNVLNANESVIMEATSTQGQITRSLEQQLINVNISQDESFSVSLPNVAVEALDVAPQNVRTFGVASFASDTEGQSSGITDQVNVVDDSLTDDELVVFSSLEEVMDVHRASTYLQYPDNFADNILDQKSLRAVFLVYRRPTLFNSQWLQNVNQNATQYTKSANTRVLSATLTNNGREITFVPGFIEQRFMPLETEGKIFNPVCVFWDYEADGGNGNWSSDGCYYKGMTRDGQILCRCDHLTNFAVLMDIYGQGTIDPAQEKVLEILSFVGCGVSIVGLITTIAVYMSQKKLRKLQPSKILVGLCVALLGLYLSFIATAISNTIKLGKVPCSIVAAVFHFFALNALAWMGVEGVNMYLLFVKVFNTYITNFMYKAIGFTTGVPLLIVALTVAVTRRGYTKQDFCFLDKWPLIFGVITPVGIIVSGNFIIFVLVIRQLLKSKAVKKSEKVKKRQNLKRARNALSIMSLIGLTWSLGFLSLVYVLSGPIQWLFTIVNSTQGFTIFMLYCVRHPTVVSYWKKKCPCCEVEAPGYTPSNTHSNSQMNPNSRSNGFTPNSVPITSVEENRQSSGYR</sequence>
<dbReference type="InterPro" id="IPR000203">
    <property type="entry name" value="GPS"/>
</dbReference>
<feature type="compositionally biased region" description="Polar residues" evidence="6">
    <location>
        <begin position="579"/>
        <end position="603"/>
    </location>
</feature>
<feature type="transmembrane region" description="Helical" evidence="7">
    <location>
        <begin position="416"/>
        <end position="436"/>
    </location>
</feature>
<dbReference type="InterPro" id="IPR046338">
    <property type="entry name" value="GAIN_dom_sf"/>
</dbReference>
<evidence type="ECO:0000256" key="3">
    <source>
        <dbReference type="ARBA" id="ARBA00022989"/>
    </source>
</evidence>
<evidence type="ECO:0000256" key="6">
    <source>
        <dbReference type="SAM" id="MobiDB-lite"/>
    </source>
</evidence>
<keyword evidence="2 7" id="KW-0812">Transmembrane</keyword>
<dbReference type="PROSITE" id="PS50221">
    <property type="entry name" value="GAIN_B"/>
    <property type="match status" value="1"/>
</dbReference>
<evidence type="ECO:0000256" key="7">
    <source>
        <dbReference type="SAM" id="Phobius"/>
    </source>
</evidence>
<dbReference type="Proteomes" id="UP001152320">
    <property type="component" value="Chromosome 2"/>
</dbReference>
<comment type="subcellular location">
    <subcellularLocation>
        <location evidence="1">Membrane</location>
        <topology evidence="1">Multi-pass membrane protein</topology>
    </subcellularLocation>
</comment>
<feature type="transmembrane region" description="Helical" evidence="7">
    <location>
        <begin position="456"/>
        <end position="483"/>
    </location>
</feature>
<feature type="transmembrane region" description="Helical" evidence="7">
    <location>
        <begin position="311"/>
        <end position="333"/>
    </location>
</feature>
<dbReference type="Gene3D" id="2.60.220.50">
    <property type="match status" value="1"/>
</dbReference>
<dbReference type="SMART" id="SM00303">
    <property type="entry name" value="GPS"/>
    <property type="match status" value="1"/>
</dbReference>
<keyword evidence="10" id="KW-0675">Receptor</keyword>
<feature type="domain" description="GAIN-B" evidence="8">
    <location>
        <begin position="134"/>
        <end position="299"/>
    </location>
</feature>
<feature type="transmembrane region" description="Helical" evidence="7">
    <location>
        <begin position="378"/>
        <end position="404"/>
    </location>
</feature>
<dbReference type="AlphaFoldDB" id="A0A9Q1CK21"/>
<dbReference type="CDD" id="cd15040">
    <property type="entry name" value="7tmB2_Adhesion"/>
    <property type="match status" value="1"/>
</dbReference>
<dbReference type="PANTHER" id="PTHR45692">
    <property type="entry name" value="G_PROTEIN_RECEP_F2_4 DOMAIN-CONTAINING PROTEIN"/>
    <property type="match status" value="1"/>
</dbReference>
<dbReference type="GO" id="GO:0007166">
    <property type="term" value="P:cell surface receptor signaling pathway"/>
    <property type="evidence" value="ECO:0007669"/>
    <property type="project" value="InterPro"/>
</dbReference>
<keyword evidence="3 7" id="KW-1133">Transmembrane helix</keyword>
<keyword evidence="11" id="KW-1185">Reference proteome</keyword>
<name>A0A9Q1CK21_HOLLE</name>
<feature type="transmembrane region" description="Helical" evidence="7">
    <location>
        <begin position="534"/>
        <end position="553"/>
    </location>
</feature>
<keyword evidence="5" id="KW-1015">Disulfide bond</keyword>
<evidence type="ECO:0000313" key="11">
    <source>
        <dbReference type="Proteomes" id="UP001152320"/>
    </source>
</evidence>
<dbReference type="GO" id="GO:0004930">
    <property type="term" value="F:G protein-coupled receptor activity"/>
    <property type="evidence" value="ECO:0007669"/>
    <property type="project" value="InterPro"/>
</dbReference>
<gene>
    <name evidence="10" type="ORF">HOLleu_05563</name>
</gene>
<evidence type="ECO:0000256" key="2">
    <source>
        <dbReference type="ARBA" id="ARBA00022692"/>
    </source>
</evidence>
<dbReference type="InterPro" id="IPR017981">
    <property type="entry name" value="GPCR_2-like_7TM"/>
</dbReference>
<dbReference type="PANTHER" id="PTHR45692:SF1">
    <property type="entry name" value="G-PROTEIN COUPLED RECEPTORS FAMILY 2 PROFILE 2 DOMAIN-CONTAINING PROTEIN"/>
    <property type="match status" value="1"/>
</dbReference>
<dbReference type="PRINTS" id="PR00249">
    <property type="entry name" value="GPCRSECRETIN"/>
</dbReference>
<reference evidence="10" key="1">
    <citation type="submission" date="2021-10" db="EMBL/GenBank/DDBJ databases">
        <title>Tropical sea cucumber genome reveals ecological adaptation and Cuvierian tubules defense mechanism.</title>
        <authorList>
            <person name="Chen T."/>
        </authorList>
    </citation>
    <scope>NUCLEOTIDE SEQUENCE</scope>
    <source>
        <strain evidence="10">Nanhai2018</strain>
        <tissue evidence="10">Muscle</tissue>
    </source>
</reference>
<dbReference type="Gene3D" id="1.20.1070.10">
    <property type="entry name" value="Rhodopsin 7-helix transmembrane proteins"/>
    <property type="match status" value="1"/>
</dbReference>
<comment type="caution">
    <text evidence="10">The sequence shown here is derived from an EMBL/GenBank/DDBJ whole genome shotgun (WGS) entry which is preliminary data.</text>
</comment>
<feature type="transmembrane region" description="Helical" evidence="7">
    <location>
        <begin position="345"/>
        <end position="366"/>
    </location>
</feature>
<dbReference type="InterPro" id="IPR057244">
    <property type="entry name" value="GAIN_B"/>
</dbReference>
<dbReference type="PROSITE" id="PS50261">
    <property type="entry name" value="G_PROTEIN_RECEP_F2_4"/>
    <property type="match status" value="1"/>
</dbReference>
<organism evidence="10 11">
    <name type="scientific">Holothuria leucospilota</name>
    <name type="common">Black long sea cucumber</name>
    <name type="synonym">Mertensiothuria leucospilota</name>
    <dbReference type="NCBI Taxonomy" id="206669"/>
    <lineage>
        <taxon>Eukaryota</taxon>
        <taxon>Metazoa</taxon>
        <taxon>Echinodermata</taxon>
        <taxon>Eleutherozoa</taxon>
        <taxon>Echinozoa</taxon>
        <taxon>Holothuroidea</taxon>
        <taxon>Aspidochirotacea</taxon>
        <taxon>Aspidochirotida</taxon>
        <taxon>Holothuriidae</taxon>
        <taxon>Holothuria</taxon>
    </lineage>
</organism>
<accession>A0A9Q1CK21</accession>
<protein>
    <submittedName>
        <fullName evidence="10">Adhesion G-protein coupled receptor G4</fullName>
    </submittedName>
</protein>
<evidence type="ECO:0000256" key="5">
    <source>
        <dbReference type="ARBA" id="ARBA00023157"/>
    </source>
</evidence>
<dbReference type="InterPro" id="IPR000832">
    <property type="entry name" value="GPCR_2_secretin-like"/>
</dbReference>
<dbReference type="SUPFAM" id="SSF81321">
    <property type="entry name" value="Family A G protein-coupled receptor-like"/>
    <property type="match status" value="1"/>
</dbReference>